<proteinExistence type="predicted"/>
<protein>
    <recommendedName>
        <fullName evidence="3">Integrase catalytic domain-containing protein</fullName>
    </recommendedName>
</protein>
<dbReference type="InterPro" id="IPR012337">
    <property type="entry name" value="RNaseH-like_sf"/>
</dbReference>
<evidence type="ECO:0000313" key="2">
    <source>
        <dbReference type="Proteomes" id="UP001289374"/>
    </source>
</evidence>
<reference evidence="1" key="1">
    <citation type="submission" date="2020-06" db="EMBL/GenBank/DDBJ databases">
        <authorList>
            <person name="Li T."/>
            <person name="Hu X."/>
            <person name="Zhang T."/>
            <person name="Song X."/>
            <person name="Zhang H."/>
            <person name="Dai N."/>
            <person name="Sheng W."/>
            <person name="Hou X."/>
            <person name="Wei L."/>
        </authorList>
    </citation>
    <scope>NUCLEOTIDE SEQUENCE</scope>
    <source>
        <strain evidence="1">K16</strain>
        <tissue evidence="1">Leaf</tissue>
    </source>
</reference>
<evidence type="ECO:0000313" key="1">
    <source>
        <dbReference type="EMBL" id="KAK4400291.1"/>
    </source>
</evidence>
<organism evidence="1 2">
    <name type="scientific">Sesamum angolense</name>
    <dbReference type="NCBI Taxonomy" id="2727404"/>
    <lineage>
        <taxon>Eukaryota</taxon>
        <taxon>Viridiplantae</taxon>
        <taxon>Streptophyta</taxon>
        <taxon>Embryophyta</taxon>
        <taxon>Tracheophyta</taxon>
        <taxon>Spermatophyta</taxon>
        <taxon>Magnoliopsida</taxon>
        <taxon>eudicotyledons</taxon>
        <taxon>Gunneridae</taxon>
        <taxon>Pentapetalae</taxon>
        <taxon>asterids</taxon>
        <taxon>lamiids</taxon>
        <taxon>Lamiales</taxon>
        <taxon>Pedaliaceae</taxon>
        <taxon>Sesamum</taxon>
    </lineage>
</organism>
<dbReference type="InterPro" id="IPR036397">
    <property type="entry name" value="RNaseH_sf"/>
</dbReference>
<reference evidence="1" key="2">
    <citation type="journal article" date="2024" name="Plant">
        <title>Genomic evolution and insights into agronomic trait innovations of Sesamum species.</title>
        <authorList>
            <person name="Miao H."/>
            <person name="Wang L."/>
            <person name="Qu L."/>
            <person name="Liu H."/>
            <person name="Sun Y."/>
            <person name="Le M."/>
            <person name="Wang Q."/>
            <person name="Wei S."/>
            <person name="Zheng Y."/>
            <person name="Lin W."/>
            <person name="Duan Y."/>
            <person name="Cao H."/>
            <person name="Xiong S."/>
            <person name="Wang X."/>
            <person name="Wei L."/>
            <person name="Li C."/>
            <person name="Ma Q."/>
            <person name="Ju M."/>
            <person name="Zhao R."/>
            <person name="Li G."/>
            <person name="Mu C."/>
            <person name="Tian Q."/>
            <person name="Mei H."/>
            <person name="Zhang T."/>
            <person name="Gao T."/>
            <person name="Zhang H."/>
        </authorList>
    </citation>
    <scope>NUCLEOTIDE SEQUENCE</scope>
    <source>
        <strain evidence="1">K16</strain>
    </source>
</reference>
<sequence length="95" mass="10726">MVQGIEIQQNFTTVEHPQTNGQIEVTIIILLQHLKIRLEGAKGSWVEELLGVLWAYRNTPRTTTGETPFCLVYGLEAAIPAEIGEETTEITWYEP</sequence>
<dbReference type="AlphaFoldDB" id="A0AAE1WVP3"/>
<dbReference type="Proteomes" id="UP001289374">
    <property type="component" value="Unassembled WGS sequence"/>
</dbReference>
<dbReference type="Gene3D" id="3.30.420.10">
    <property type="entry name" value="Ribonuclease H-like superfamily/Ribonuclease H"/>
    <property type="match status" value="1"/>
</dbReference>
<dbReference type="PANTHER" id="PTHR48475:SF2">
    <property type="entry name" value="RIBONUCLEASE H"/>
    <property type="match status" value="1"/>
</dbReference>
<name>A0AAE1WVP3_9LAMI</name>
<dbReference type="EMBL" id="JACGWL010000006">
    <property type="protein sequence ID" value="KAK4400291.1"/>
    <property type="molecule type" value="Genomic_DNA"/>
</dbReference>
<gene>
    <name evidence="1" type="ORF">Sango_1135200</name>
</gene>
<dbReference type="PANTHER" id="PTHR48475">
    <property type="entry name" value="RIBONUCLEASE H"/>
    <property type="match status" value="1"/>
</dbReference>
<dbReference type="SUPFAM" id="SSF53098">
    <property type="entry name" value="Ribonuclease H-like"/>
    <property type="match status" value="1"/>
</dbReference>
<evidence type="ECO:0008006" key="3">
    <source>
        <dbReference type="Google" id="ProtNLM"/>
    </source>
</evidence>
<comment type="caution">
    <text evidence="1">The sequence shown here is derived from an EMBL/GenBank/DDBJ whole genome shotgun (WGS) entry which is preliminary data.</text>
</comment>
<accession>A0AAE1WVP3</accession>
<keyword evidence="2" id="KW-1185">Reference proteome</keyword>
<dbReference type="GO" id="GO:0003676">
    <property type="term" value="F:nucleic acid binding"/>
    <property type="evidence" value="ECO:0007669"/>
    <property type="project" value="InterPro"/>
</dbReference>